<dbReference type="Proteomes" id="UP000001591">
    <property type="component" value="Chromosome"/>
</dbReference>
<dbReference type="EMBL" id="CP000613">
    <property type="protein sequence ID" value="ACJ00499.1"/>
    <property type="molecule type" value="Genomic_DNA"/>
</dbReference>
<dbReference type="Pfam" id="PF06347">
    <property type="entry name" value="SH3_4"/>
    <property type="match status" value="2"/>
</dbReference>
<keyword evidence="1" id="KW-0732">Signal</keyword>
<keyword evidence="4" id="KW-1185">Reference proteome</keyword>
<dbReference type="InterPro" id="IPR003646">
    <property type="entry name" value="SH3-like_bac-type"/>
</dbReference>
<evidence type="ECO:0000313" key="3">
    <source>
        <dbReference type="EMBL" id="ACJ00499.1"/>
    </source>
</evidence>
<feature type="chain" id="PRO_5002844539" description="SH3b domain-containing protein" evidence="1">
    <location>
        <begin position="30"/>
        <end position="189"/>
    </location>
</feature>
<dbReference type="AlphaFoldDB" id="B6IW25"/>
<accession>B6IW25</accession>
<dbReference type="HOGENOM" id="CLU_086360_0_0_5"/>
<dbReference type="SMART" id="SM00287">
    <property type="entry name" value="SH3b"/>
    <property type="match status" value="1"/>
</dbReference>
<reference evidence="3 4" key="1">
    <citation type="journal article" date="2010" name="BMC Genomics">
        <title>Metabolic flexibility revealed in the genome of the cyst-forming alpha-1 proteobacterium Rhodospirillum centenum.</title>
        <authorList>
            <person name="Lu Y.K."/>
            <person name="Marden J."/>
            <person name="Han M."/>
            <person name="Swingley W.D."/>
            <person name="Mastrian S.D."/>
            <person name="Chowdhury S.R."/>
            <person name="Hao J."/>
            <person name="Helmy T."/>
            <person name="Kim S."/>
            <person name="Kurdoglu A.A."/>
            <person name="Matthies H.J."/>
            <person name="Rollo D."/>
            <person name="Stothard P."/>
            <person name="Blankenship R.E."/>
            <person name="Bauer C.E."/>
            <person name="Touchman J.W."/>
        </authorList>
    </citation>
    <scope>NUCLEOTIDE SEQUENCE [LARGE SCALE GENOMIC DNA]</scope>
    <source>
        <strain evidence="4">ATCC 51521 / SW</strain>
    </source>
</reference>
<dbReference type="InterPro" id="IPR010466">
    <property type="entry name" value="DUF1058"/>
</dbReference>
<evidence type="ECO:0000256" key="1">
    <source>
        <dbReference type="SAM" id="SignalP"/>
    </source>
</evidence>
<dbReference type="Gene3D" id="2.30.30.40">
    <property type="entry name" value="SH3 Domains"/>
    <property type="match status" value="1"/>
</dbReference>
<organism evidence="3 4">
    <name type="scientific">Rhodospirillum centenum (strain ATCC 51521 / SW)</name>
    <dbReference type="NCBI Taxonomy" id="414684"/>
    <lineage>
        <taxon>Bacteria</taxon>
        <taxon>Pseudomonadati</taxon>
        <taxon>Pseudomonadota</taxon>
        <taxon>Alphaproteobacteria</taxon>
        <taxon>Rhodospirillales</taxon>
        <taxon>Rhodospirillaceae</taxon>
        <taxon>Rhodospirillum</taxon>
    </lineage>
</organism>
<feature type="signal peptide" evidence="1">
    <location>
        <begin position="1"/>
        <end position="29"/>
    </location>
</feature>
<gene>
    <name evidence="3" type="ordered locus">RC1_3134</name>
</gene>
<feature type="domain" description="SH3b" evidence="2">
    <location>
        <begin position="57"/>
        <end position="121"/>
    </location>
</feature>
<evidence type="ECO:0000313" key="4">
    <source>
        <dbReference type="Proteomes" id="UP000001591"/>
    </source>
</evidence>
<evidence type="ECO:0000259" key="2">
    <source>
        <dbReference type="SMART" id="SM00287"/>
    </source>
</evidence>
<sequence length="189" mass="21109">MRQKAMALRSVLKSLALPALLLLAVPAFPAPAAAQDEPQQEADPRPDAVVRSGLPIPRFATLRSDEVNLRTGPGVRYPVDWVFVRAGMPVEITAEFDTWRRIRDWEGTQGWVHRSMLVGRRSFVVTGDIRTLRQEPGGSSPAVAQAEPGVMGRLNYCKGDWCRVEAQGIEGWLRRGEFWGVYPDEEVKD</sequence>
<dbReference type="KEGG" id="rce:RC1_3134"/>
<proteinExistence type="predicted"/>
<name>B6IW25_RHOCS</name>
<dbReference type="STRING" id="414684.RC1_3134"/>
<dbReference type="eggNOG" id="COG3807">
    <property type="taxonomic scope" value="Bacteria"/>
</dbReference>
<protein>
    <recommendedName>
        <fullName evidence="2">SH3b domain-containing protein</fullName>
    </recommendedName>
</protein>